<dbReference type="CDD" id="cd16098">
    <property type="entry name" value="FliS"/>
    <property type="match status" value="1"/>
</dbReference>
<protein>
    <submittedName>
        <fullName evidence="7">Flagellar protein FliS</fullName>
    </submittedName>
</protein>
<comment type="similarity">
    <text evidence="2">Belongs to the FliS family.</text>
</comment>
<keyword evidence="7" id="KW-0282">Flagellum</keyword>
<keyword evidence="7" id="KW-0966">Cell projection</keyword>
<keyword evidence="8" id="KW-1185">Reference proteome</keyword>
<accession>A0A1T4VWK1</accession>
<keyword evidence="4" id="KW-1005">Bacterial flagellum biogenesis</keyword>
<dbReference type="PANTHER" id="PTHR34773">
    <property type="entry name" value="FLAGELLAR SECRETION CHAPERONE FLIS"/>
    <property type="match status" value="1"/>
</dbReference>
<evidence type="ECO:0000256" key="2">
    <source>
        <dbReference type="ARBA" id="ARBA00008787"/>
    </source>
</evidence>
<dbReference type="EMBL" id="FUYA01000003">
    <property type="protein sequence ID" value="SKA69205.1"/>
    <property type="molecule type" value="Genomic_DNA"/>
</dbReference>
<keyword evidence="3" id="KW-0963">Cytoplasm</keyword>
<proteinExistence type="inferred from homology"/>
<evidence type="ECO:0000256" key="4">
    <source>
        <dbReference type="ARBA" id="ARBA00022795"/>
    </source>
</evidence>
<evidence type="ECO:0000256" key="5">
    <source>
        <dbReference type="ARBA" id="ARBA00023186"/>
    </source>
</evidence>
<keyword evidence="7" id="KW-0969">Cilium</keyword>
<name>A0A1T4VWK1_9BACT</name>
<evidence type="ECO:0000256" key="3">
    <source>
        <dbReference type="ARBA" id="ARBA00022490"/>
    </source>
</evidence>
<evidence type="ECO:0000313" key="7">
    <source>
        <dbReference type="EMBL" id="SKA69205.1"/>
    </source>
</evidence>
<dbReference type="InterPro" id="IPR003713">
    <property type="entry name" value="FliS"/>
</dbReference>
<dbReference type="STRING" id="1121442.SAMN02745702_01062"/>
<dbReference type="InterPro" id="IPR036584">
    <property type="entry name" value="FliS_sf"/>
</dbReference>
<dbReference type="RefSeq" id="WP_078684368.1">
    <property type="nucleotide sequence ID" value="NZ_FUYA01000003.1"/>
</dbReference>
<comment type="subcellular location">
    <subcellularLocation>
        <location evidence="1">Cytoplasm</location>
        <location evidence="1">Cytosol</location>
    </subcellularLocation>
</comment>
<feature type="region of interest" description="Disordered" evidence="6">
    <location>
        <begin position="121"/>
        <end position="233"/>
    </location>
</feature>
<gene>
    <name evidence="7" type="ORF">SAMN02745702_01062</name>
</gene>
<dbReference type="GO" id="GO:0071973">
    <property type="term" value="P:bacterial-type flagellum-dependent cell motility"/>
    <property type="evidence" value="ECO:0007669"/>
    <property type="project" value="TreeGrafter"/>
</dbReference>
<organism evidence="7 8">
    <name type="scientific">Desulfobaculum bizertense DSM 18034</name>
    <dbReference type="NCBI Taxonomy" id="1121442"/>
    <lineage>
        <taxon>Bacteria</taxon>
        <taxon>Pseudomonadati</taxon>
        <taxon>Thermodesulfobacteriota</taxon>
        <taxon>Desulfovibrionia</taxon>
        <taxon>Desulfovibrionales</taxon>
        <taxon>Desulfovibrionaceae</taxon>
        <taxon>Desulfobaculum</taxon>
    </lineage>
</organism>
<dbReference type="Gene3D" id="1.20.120.340">
    <property type="entry name" value="Flagellar protein FliS"/>
    <property type="match status" value="1"/>
</dbReference>
<dbReference type="Proteomes" id="UP000189733">
    <property type="component" value="Unassembled WGS sequence"/>
</dbReference>
<dbReference type="GO" id="GO:0044780">
    <property type="term" value="P:bacterial-type flagellum assembly"/>
    <property type="evidence" value="ECO:0007669"/>
    <property type="project" value="InterPro"/>
</dbReference>
<dbReference type="Pfam" id="PF02561">
    <property type="entry name" value="FliS"/>
    <property type="match status" value="1"/>
</dbReference>
<dbReference type="GO" id="GO:0005829">
    <property type="term" value="C:cytosol"/>
    <property type="evidence" value="ECO:0007669"/>
    <property type="project" value="UniProtKB-SubCell"/>
</dbReference>
<keyword evidence="5" id="KW-0143">Chaperone</keyword>
<dbReference type="AlphaFoldDB" id="A0A1T4VWK1"/>
<dbReference type="SUPFAM" id="SSF101116">
    <property type="entry name" value="Flagellar export chaperone FliS"/>
    <property type="match status" value="1"/>
</dbReference>
<feature type="compositionally biased region" description="Low complexity" evidence="6">
    <location>
        <begin position="144"/>
        <end position="167"/>
    </location>
</feature>
<reference evidence="7 8" key="1">
    <citation type="submission" date="2017-02" db="EMBL/GenBank/DDBJ databases">
        <authorList>
            <person name="Peterson S.W."/>
        </authorList>
    </citation>
    <scope>NUCLEOTIDE SEQUENCE [LARGE SCALE GENOMIC DNA]</scope>
    <source>
        <strain evidence="7 8">DSM 18034</strain>
    </source>
</reference>
<dbReference type="PANTHER" id="PTHR34773:SF1">
    <property type="entry name" value="FLAGELLAR SECRETION CHAPERONE FLIS"/>
    <property type="match status" value="1"/>
</dbReference>
<evidence type="ECO:0000313" key="8">
    <source>
        <dbReference type="Proteomes" id="UP000189733"/>
    </source>
</evidence>
<dbReference type="NCBIfam" id="TIGR00208">
    <property type="entry name" value="fliS"/>
    <property type="match status" value="1"/>
</dbReference>
<evidence type="ECO:0000256" key="1">
    <source>
        <dbReference type="ARBA" id="ARBA00004514"/>
    </source>
</evidence>
<evidence type="ECO:0000256" key="6">
    <source>
        <dbReference type="SAM" id="MobiDB-lite"/>
    </source>
</evidence>
<dbReference type="OrthoDB" id="5343669at2"/>
<sequence>MLRGAQAYLKTQVSTVSKGELLLLLYSGAIKFLRQAKIKMAEKDYAQKGILISRAMDVISELDESLNTDKGGEISQRLHDLYFFCNTRLLRANMDMKPEYIDDVIRILDGLRGSFAEIQGKPAPAESEPAPAPQPPVENRAEKPQPSAPEQPEKAQPQPKAQVPKSSAASFEAMLGTVKPPTGSAQASQLKPKPTVPQPQPAGKSAAGTAGPKLRLLRPSRKGMPGTYGPSGK</sequence>